<proteinExistence type="predicted"/>
<dbReference type="PANTHER" id="PTHR47026:SF2">
    <property type="entry name" value="FLAGELLAR ASSOCIATED PROTEIN"/>
    <property type="match status" value="1"/>
</dbReference>
<gene>
    <name evidence="2" type="ORF">CBRE1094_LOCUS23956</name>
</gene>
<evidence type="ECO:0000256" key="1">
    <source>
        <dbReference type="SAM" id="Coils"/>
    </source>
</evidence>
<dbReference type="PANTHER" id="PTHR47026">
    <property type="entry name" value="PIGMENTOSA GTPASE REGULATOR-LIKE PROTEIN, PUTATIVE-RELATED"/>
    <property type="match status" value="1"/>
</dbReference>
<protein>
    <recommendedName>
        <fullName evidence="3">EF-hand domain-containing protein</fullName>
    </recommendedName>
</protein>
<organism evidence="2">
    <name type="scientific">Haptolina brevifila</name>
    <dbReference type="NCBI Taxonomy" id="156173"/>
    <lineage>
        <taxon>Eukaryota</taxon>
        <taxon>Haptista</taxon>
        <taxon>Haptophyta</taxon>
        <taxon>Prymnesiophyceae</taxon>
        <taxon>Prymnesiales</taxon>
        <taxon>Prymnesiaceae</taxon>
        <taxon>Haptolina</taxon>
    </lineage>
</organism>
<evidence type="ECO:0008006" key="3">
    <source>
        <dbReference type="Google" id="ProtNLM"/>
    </source>
</evidence>
<reference evidence="2" key="1">
    <citation type="submission" date="2021-01" db="EMBL/GenBank/DDBJ databases">
        <authorList>
            <person name="Corre E."/>
            <person name="Pelletier E."/>
            <person name="Niang G."/>
            <person name="Scheremetjew M."/>
            <person name="Finn R."/>
            <person name="Kale V."/>
            <person name="Holt S."/>
            <person name="Cochrane G."/>
            <person name="Meng A."/>
            <person name="Brown T."/>
            <person name="Cohen L."/>
        </authorList>
    </citation>
    <scope>NUCLEOTIDE SEQUENCE</scope>
    <source>
        <strain evidence="2">UTEX LB 985</strain>
    </source>
</reference>
<sequence>MVASDAMMETEEVEMVFNLIDAKHYGHISEAALAQALLSTSLVDEGQARTKAADAVRDGRQVDVKVFRAALEEAVEEAQRALLEGTSSSKRTAAAPSMGSACLGVLEDLRKFYGSTNRSANFKMADAAKKMHDQLSMREELRRMRDISLRQESEHQGVQEAQMMQAMEFNSAWSQNMTEFERQAREILEGAIRRHQEEFVAFQAKLREQEPHAYKFSKELIDLRTNVDRLAKQKKYDEALRIKTKADQLEKWERMKLDNEFKTMVANKELQLRQQQQTQMDALRRRIQRGREEHKEHWLMGAQRLMQSHRNMLSDLKSKQSLENQRADVAVKLDMTAGKAEVVRRKISNHFADTLPRVDCGQGRSSSHKKLTLMQIPSGAATR</sequence>
<feature type="coiled-coil region" evidence="1">
    <location>
        <begin position="266"/>
        <end position="293"/>
    </location>
</feature>
<evidence type="ECO:0000313" key="2">
    <source>
        <dbReference type="EMBL" id="CAD9476374.1"/>
    </source>
</evidence>
<name>A0A7S2GZT4_9EUKA</name>
<dbReference type="AlphaFoldDB" id="A0A7S2GZT4"/>
<dbReference type="EMBL" id="HBGU01043983">
    <property type="protein sequence ID" value="CAD9476374.1"/>
    <property type="molecule type" value="Transcribed_RNA"/>
</dbReference>
<accession>A0A7S2GZT4</accession>
<keyword evidence="1" id="KW-0175">Coiled coil</keyword>